<name>E3NE50_CAERE</name>
<feature type="transmembrane region" description="Helical" evidence="1">
    <location>
        <begin position="6"/>
        <end position="25"/>
    </location>
</feature>
<protein>
    <recommendedName>
        <fullName evidence="2">Tyrosine-protein phosphatase domain-containing protein</fullName>
    </recommendedName>
</protein>
<keyword evidence="1" id="KW-0472">Membrane</keyword>
<dbReference type="EMBL" id="DS268617">
    <property type="protein sequence ID" value="EFO94296.1"/>
    <property type="molecule type" value="Genomic_DNA"/>
</dbReference>
<keyword evidence="1" id="KW-1133">Transmembrane helix</keyword>
<dbReference type="Proteomes" id="UP000008281">
    <property type="component" value="Unassembled WGS sequence"/>
</dbReference>
<dbReference type="InterPro" id="IPR000242">
    <property type="entry name" value="PTP_cat"/>
</dbReference>
<dbReference type="InterPro" id="IPR029021">
    <property type="entry name" value="Prot-tyrosine_phosphatase-like"/>
</dbReference>
<dbReference type="Pfam" id="PF00102">
    <property type="entry name" value="Y_phosphatase"/>
    <property type="match status" value="1"/>
</dbReference>
<accession>E3NE50</accession>
<reference evidence="3" key="1">
    <citation type="submission" date="2007-07" db="EMBL/GenBank/DDBJ databases">
        <title>PCAP assembly of the Caenorhabditis remanei genome.</title>
        <authorList>
            <consortium name="The Caenorhabditis remanei Sequencing Consortium"/>
            <person name="Wilson R.K."/>
        </authorList>
    </citation>
    <scope>NUCLEOTIDE SEQUENCE [LARGE SCALE GENOMIC DNA]</scope>
    <source>
        <strain evidence="3">PB4641</strain>
    </source>
</reference>
<dbReference type="AlphaFoldDB" id="E3NE50"/>
<sequence length="260" mass="30078">MTLLFVGGGLLGTMLIIGIIHLILFKCASDKFFTIYPFLLRQPNWWEPKDSESYLSIVVNTLFNQIKDQKAKKVIPLDTFYEFFKSSYPSYCLAFEEPTGDKLLEIDIQDSRNMQPIIKATMVKLTGYGTRFTNASLDANIFKLPYRKEWVITETPSALSANKNSTIEKFWWLVMQKKSKMVVMFDEKESKGDAPTEDKKHFPLKKGEKLQFDGLTLECLECQKDKNGLLYRKISGVFGFVIFCFSGNNKFFNKKNHIFQ</sequence>
<dbReference type="HOGENOM" id="CLU_1070561_0_0_1"/>
<feature type="domain" description="Tyrosine-protein phosphatase" evidence="2">
    <location>
        <begin position="117"/>
        <end position="234"/>
    </location>
</feature>
<gene>
    <name evidence="3" type="ORF">CRE_03442</name>
</gene>
<organism evidence="4">
    <name type="scientific">Caenorhabditis remanei</name>
    <name type="common">Caenorhabditis vulgaris</name>
    <dbReference type="NCBI Taxonomy" id="31234"/>
    <lineage>
        <taxon>Eukaryota</taxon>
        <taxon>Metazoa</taxon>
        <taxon>Ecdysozoa</taxon>
        <taxon>Nematoda</taxon>
        <taxon>Chromadorea</taxon>
        <taxon>Rhabditida</taxon>
        <taxon>Rhabditina</taxon>
        <taxon>Rhabditomorpha</taxon>
        <taxon>Rhabditoidea</taxon>
        <taxon>Rhabditidae</taxon>
        <taxon>Peloderinae</taxon>
        <taxon>Caenorhabditis</taxon>
    </lineage>
</organism>
<evidence type="ECO:0000313" key="3">
    <source>
        <dbReference type="EMBL" id="EFO94296.1"/>
    </source>
</evidence>
<evidence type="ECO:0000256" key="1">
    <source>
        <dbReference type="SAM" id="Phobius"/>
    </source>
</evidence>
<proteinExistence type="predicted"/>
<evidence type="ECO:0000313" key="4">
    <source>
        <dbReference type="Proteomes" id="UP000008281"/>
    </source>
</evidence>
<dbReference type="SUPFAM" id="SSF52799">
    <property type="entry name" value="(Phosphotyrosine protein) phosphatases II"/>
    <property type="match status" value="1"/>
</dbReference>
<dbReference type="Gene3D" id="3.90.190.10">
    <property type="entry name" value="Protein tyrosine phosphatase superfamily"/>
    <property type="match status" value="1"/>
</dbReference>
<keyword evidence="1" id="KW-0812">Transmembrane</keyword>
<dbReference type="GO" id="GO:0004725">
    <property type="term" value="F:protein tyrosine phosphatase activity"/>
    <property type="evidence" value="ECO:0007669"/>
    <property type="project" value="InterPro"/>
</dbReference>
<keyword evidence="4" id="KW-1185">Reference proteome</keyword>
<dbReference type="InParanoid" id="E3NE50"/>
<evidence type="ECO:0000259" key="2">
    <source>
        <dbReference type="Pfam" id="PF00102"/>
    </source>
</evidence>